<dbReference type="SUPFAM" id="SSF46934">
    <property type="entry name" value="UBA-like"/>
    <property type="match status" value="1"/>
</dbReference>
<name>A0ABP1B0V2_9BRYO</name>
<feature type="compositionally biased region" description="Polar residues" evidence="1">
    <location>
        <begin position="145"/>
        <end position="166"/>
    </location>
</feature>
<feature type="compositionally biased region" description="Low complexity" evidence="1">
    <location>
        <begin position="941"/>
        <end position="960"/>
    </location>
</feature>
<dbReference type="EMBL" id="OZ023719">
    <property type="protein sequence ID" value="CAK9868515.1"/>
    <property type="molecule type" value="Genomic_DNA"/>
</dbReference>
<organism evidence="3 4">
    <name type="scientific">Sphagnum jensenii</name>
    <dbReference type="NCBI Taxonomy" id="128206"/>
    <lineage>
        <taxon>Eukaryota</taxon>
        <taxon>Viridiplantae</taxon>
        <taxon>Streptophyta</taxon>
        <taxon>Embryophyta</taxon>
        <taxon>Bryophyta</taxon>
        <taxon>Sphagnophytina</taxon>
        <taxon>Sphagnopsida</taxon>
        <taxon>Sphagnales</taxon>
        <taxon>Sphagnaceae</taxon>
        <taxon>Sphagnum</taxon>
    </lineage>
</organism>
<dbReference type="InterPro" id="IPR009060">
    <property type="entry name" value="UBA-like_sf"/>
</dbReference>
<feature type="compositionally biased region" description="Pro residues" evidence="1">
    <location>
        <begin position="225"/>
        <end position="237"/>
    </location>
</feature>
<dbReference type="InterPro" id="IPR009719">
    <property type="entry name" value="GIP1_N"/>
</dbReference>
<feature type="compositionally biased region" description="Low complexity" evidence="1">
    <location>
        <begin position="167"/>
        <end position="184"/>
    </location>
</feature>
<dbReference type="PANTHER" id="PTHR46775">
    <property type="entry name" value="FLOCCULATION PROTEIN (DUF1296)"/>
    <property type="match status" value="1"/>
</dbReference>
<feature type="domain" description="GBF-interacting protein 1 N-terminal" evidence="2">
    <location>
        <begin position="26"/>
        <end position="84"/>
    </location>
</feature>
<proteinExistence type="predicted"/>
<evidence type="ECO:0000256" key="1">
    <source>
        <dbReference type="SAM" id="MobiDB-lite"/>
    </source>
</evidence>
<accession>A0ABP1B0V2</accession>
<dbReference type="Pfam" id="PF06972">
    <property type="entry name" value="GIP1_N"/>
    <property type="match status" value="1"/>
</dbReference>
<dbReference type="InterPro" id="IPR044277">
    <property type="entry name" value="GIP1"/>
</dbReference>
<protein>
    <recommendedName>
        <fullName evidence="2">GBF-interacting protein 1 N-terminal domain-containing protein</fullName>
    </recommendedName>
</protein>
<feature type="region of interest" description="Disordered" evidence="1">
    <location>
        <begin position="931"/>
        <end position="960"/>
    </location>
</feature>
<feature type="compositionally biased region" description="Polar residues" evidence="1">
    <location>
        <begin position="691"/>
        <end position="704"/>
    </location>
</feature>
<reference evidence="3" key="1">
    <citation type="submission" date="2024-03" db="EMBL/GenBank/DDBJ databases">
        <authorList>
            <consortium name="ELIXIR-Norway"/>
            <consortium name="Elixir Norway"/>
        </authorList>
    </citation>
    <scope>NUCLEOTIDE SEQUENCE</scope>
</reference>
<gene>
    <name evidence="3" type="ORF">CSSPJE1EN2_LOCUS11474</name>
</gene>
<dbReference type="Proteomes" id="UP001497522">
    <property type="component" value="Chromosome 18"/>
</dbReference>
<feature type="region of interest" description="Disordered" evidence="1">
    <location>
        <begin position="1"/>
        <end position="24"/>
    </location>
</feature>
<feature type="compositionally biased region" description="Gly residues" evidence="1">
    <location>
        <begin position="105"/>
        <end position="114"/>
    </location>
</feature>
<keyword evidence="4" id="KW-1185">Reference proteome</keyword>
<feature type="region of interest" description="Disordered" evidence="1">
    <location>
        <begin position="70"/>
        <end position="240"/>
    </location>
</feature>
<dbReference type="PANTHER" id="PTHR46775:SF1">
    <property type="entry name" value="FLOCCULATION PROTEIN (DUF1296)"/>
    <property type="match status" value="1"/>
</dbReference>
<evidence type="ECO:0000313" key="3">
    <source>
        <dbReference type="EMBL" id="CAK9868515.1"/>
    </source>
</evidence>
<feature type="compositionally biased region" description="Basic and acidic residues" evidence="1">
    <location>
        <begin position="82"/>
        <end position="96"/>
    </location>
</feature>
<feature type="compositionally biased region" description="Polar residues" evidence="1">
    <location>
        <begin position="662"/>
        <end position="677"/>
    </location>
</feature>
<evidence type="ECO:0000313" key="4">
    <source>
        <dbReference type="Proteomes" id="UP001497522"/>
    </source>
</evidence>
<feature type="compositionally biased region" description="Gly residues" evidence="1">
    <location>
        <begin position="12"/>
        <end position="23"/>
    </location>
</feature>
<feature type="region of interest" description="Disordered" evidence="1">
    <location>
        <begin position="662"/>
        <end position="704"/>
    </location>
</feature>
<evidence type="ECO:0000259" key="2">
    <source>
        <dbReference type="Pfam" id="PF06972"/>
    </source>
</evidence>
<sequence length="960" mass="100628">MSTARLGVAAAAGGGGGGGGGGSVKIPPSAMEVVRSLKEIVENSDDEIYATLKECNMDLNETAQRLLNQAHFHEVKRKRDKKKESGANKESADLRARPGSSGNPTRGGRGGAGRGHSLNRHSSLEYSSGRGKPFPLRENGIHPSMRSSSAVSTAKYSTLPQTQPQPLASGTTSSTLAQSQTSTAEKAGSTVGSSMRTFSPPILQGAWGSGHGTMADILRASGTPPIQPAPAQGPPAPSVSQPYVPANHLESQAEQSEFHSSSIDPVLPQLLDSLTLGAQDTTKHDVETVGNQVTVGDHPSSSFSGDVSPIMAALLPRVTTPTGVSSSPERDLEAQVIGTPSPPHPVSLASTQDLPADEPIAVEDRGPIEMQSQQTGGLVSSGTGLGGSQFNGRPTFPSQQQPVGTQKASGAGLEWNLKASVQDHGGLATDLQAPLPTIGERGRIVDSLQSLNKQYQHPVVIPSQLKVPEGDQKNLSFGSFEADYATIFTTKFGIETADKSQVMISESSLAVDIPEEQPIPSSVPSPVALTQSYGHQTEATSLENSASNNDEVASVSLSAQVTQPLELPKPDPVVQQGPHYPYLPPAANYVGFGLVPQMSGGQYGYEAVDSQPPDLSRLPSLMQPYSDPASSYYTPAFRTGIDGDARYPSYVTSNTASKYNGNVGLTTGPSLQSSQESGKLLMSASGPGSIPASQPGNSAQTAPSLPQQQVAMHAYAAQPPLGHFGNYLGYQYLPPNYPYMHTTYPHNYGPGNNAYAQVPTPSSYPSAAVSTYPAGPSAPVKYPVPQYKPGVTTATSPHSASAVSYEGYTTTPSGYGSNPAGTASNPAGYDDVAVSHYKDNSLYIPSQQPGESSAVWIQSQQLPRDMGPTAGMQTNSYYNLVGQGQHSAYAHSQQPAHTHVHPGTGYGNPYHPSQSITTPNTHQLLQQPLALGSSGTGTIQGGAYQQQQAQRSQQTWTNNY</sequence>